<organism evidence="1 2">
    <name type="scientific">Pleurodeles waltl</name>
    <name type="common">Iberian ribbed newt</name>
    <dbReference type="NCBI Taxonomy" id="8319"/>
    <lineage>
        <taxon>Eukaryota</taxon>
        <taxon>Metazoa</taxon>
        <taxon>Chordata</taxon>
        <taxon>Craniata</taxon>
        <taxon>Vertebrata</taxon>
        <taxon>Euteleostomi</taxon>
        <taxon>Amphibia</taxon>
        <taxon>Batrachia</taxon>
        <taxon>Caudata</taxon>
        <taxon>Salamandroidea</taxon>
        <taxon>Salamandridae</taxon>
        <taxon>Pleurodelinae</taxon>
        <taxon>Pleurodeles</taxon>
    </lineage>
</organism>
<keyword evidence="2" id="KW-1185">Reference proteome</keyword>
<dbReference type="Proteomes" id="UP001066276">
    <property type="component" value="Chromosome 9"/>
</dbReference>
<dbReference type="AlphaFoldDB" id="A0AAV7MR79"/>
<name>A0AAV7MR79_PLEWA</name>
<proteinExistence type="predicted"/>
<evidence type="ECO:0000313" key="1">
    <source>
        <dbReference type="EMBL" id="KAJ1105659.1"/>
    </source>
</evidence>
<comment type="caution">
    <text evidence="1">The sequence shown here is derived from an EMBL/GenBank/DDBJ whole genome shotgun (WGS) entry which is preliminary data.</text>
</comment>
<dbReference type="EMBL" id="JANPWB010000013">
    <property type="protein sequence ID" value="KAJ1105659.1"/>
    <property type="molecule type" value="Genomic_DNA"/>
</dbReference>
<gene>
    <name evidence="1" type="ORF">NDU88_003064</name>
</gene>
<evidence type="ECO:0000313" key="2">
    <source>
        <dbReference type="Proteomes" id="UP001066276"/>
    </source>
</evidence>
<reference evidence="1" key="1">
    <citation type="journal article" date="2022" name="bioRxiv">
        <title>Sequencing and chromosome-scale assembly of the giantPleurodeles waltlgenome.</title>
        <authorList>
            <person name="Brown T."/>
            <person name="Elewa A."/>
            <person name="Iarovenko S."/>
            <person name="Subramanian E."/>
            <person name="Araus A.J."/>
            <person name="Petzold A."/>
            <person name="Susuki M."/>
            <person name="Suzuki K.-i.T."/>
            <person name="Hayashi T."/>
            <person name="Toyoda A."/>
            <person name="Oliveira C."/>
            <person name="Osipova E."/>
            <person name="Leigh N.D."/>
            <person name="Simon A."/>
            <person name="Yun M.H."/>
        </authorList>
    </citation>
    <scope>NUCLEOTIDE SEQUENCE</scope>
    <source>
        <strain evidence="1">20211129_DDA</strain>
        <tissue evidence="1">Liver</tissue>
    </source>
</reference>
<accession>A0AAV7MR79</accession>
<sequence length="70" mass="7176">MEGPALTTGLSAVNSFASIRRPGDRVNGAAVGWPPVGLAALAWSCVRAGGAEGLFLEADGQSPGLRWRIL</sequence>
<protein>
    <submittedName>
        <fullName evidence="1">Uncharacterized protein</fullName>
    </submittedName>
</protein>